<organism evidence="1 2">
    <name type="scientific">Aurantiacibacter luteus</name>
    <dbReference type="NCBI Taxonomy" id="1581420"/>
    <lineage>
        <taxon>Bacteria</taxon>
        <taxon>Pseudomonadati</taxon>
        <taxon>Pseudomonadota</taxon>
        <taxon>Alphaproteobacteria</taxon>
        <taxon>Sphingomonadales</taxon>
        <taxon>Erythrobacteraceae</taxon>
        <taxon>Aurantiacibacter</taxon>
    </lineage>
</organism>
<evidence type="ECO:0000313" key="2">
    <source>
        <dbReference type="Proteomes" id="UP000053464"/>
    </source>
</evidence>
<gene>
    <name evidence="1" type="ORF">AAW00_11715</name>
</gene>
<dbReference type="PATRIC" id="fig|1581420.6.peg.2396"/>
<evidence type="ECO:0000313" key="1">
    <source>
        <dbReference type="EMBL" id="KLE33753.1"/>
    </source>
</evidence>
<dbReference type="AlphaFoldDB" id="A0A0G9MWW2"/>
<proteinExistence type="predicted"/>
<name>A0A0G9MWW2_9SPHN</name>
<reference evidence="1 2" key="1">
    <citation type="submission" date="2015-04" db="EMBL/GenBank/DDBJ databases">
        <title>The draft genome sequence of Erythrobacter luteus KA37.</title>
        <authorList>
            <person name="Zhuang L."/>
            <person name="Liu Y."/>
            <person name="Shao Z."/>
        </authorList>
    </citation>
    <scope>NUCLEOTIDE SEQUENCE [LARGE SCALE GENOMIC DNA]</scope>
    <source>
        <strain evidence="1 2">KA37</strain>
    </source>
</reference>
<dbReference type="EMBL" id="LBHB01000003">
    <property type="protein sequence ID" value="KLE33753.1"/>
    <property type="molecule type" value="Genomic_DNA"/>
</dbReference>
<dbReference type="Proteomes" id="UP000053464">
    <property type="component" value="Unassembled WGS sequence"/>
</dbReference>
<keyword evidence="2" id="KW-1185">Reference proteome</keyword>
<sequence>MTCGLGMGRNSRGVLAHRKITFSADDLVIGLLDAFLIIDIGASARGQQDGGTAGDLEGVTHCSLRQESCQSNRRL</sequence>
<protein>
    <submittedName>
        <fullName evidence="1">Uncharacterized protein</fullName>
    </submittedName>
</protein>
<accession>A0A0G9MWW2</accession>
<comment type="caution">
    <text evidence="1">The sequence shown here is derived from an EMBL/GenBank/DDBJ whole genome shotgun (WGS) entry which is preliminary data.</text>
</comment>